<dbReference type="InterPro" id="IPR026992">
    <property type="entry name" value="DIOX_N"/>
</dbReference>
<dbReference type="EMBL" id="DAKRPA010000167">
    <property type="protein sequence ID" value="DAZ96429.1"/>
    <property type="molecule type" value="Genomic_DNA"/>
</dbReference>
<dbReference type="PRINTS" id="PR00682">
    <property type="entry name" value="IPNSYNTHASE"/>
</dbReference>
<evidence type="ECO:0000259" key="2">
    <source>
        <dbReference type="PROSITE" id="PS51471"/>
    </source>
</evidence>
<keyword evidence="1" id="KW-0408">Iron</keyword>
<dbReference type="Proteomes" id="UP001146120">
    <property type="component" value="Unassembled WGS sequence"/>
</dbReference>
<evidence type="ECO:0000256" key="1">
    <source>
        <dbReference type="RuleBase" id="RU003682"/>
    </source>
</evidence>
<feature type="domain" description="Fe2OG dioxygenase" evidence="2">
    <location>
        <begin position="196"/>
        <end position="301"/>
    </location>
</feature>
<dbReference type="InterPro" id="IPR027443">
    <property type="entry name" value="IPNS-like_sf"/>
</dbReference>
<organism evidence="3 4">
    <name type="scientific">Lagenidium giganteum</name>
    <dbReference type="NCBI Taxonomy" id="4803"/>
    <lineage>
        <taxon>Eukaryota</taxon>
        <taxon>Sar</taxon>
        <taxon>Stramenopiles</taxon>
        <taxon>Oomycota</taxon>
        <taxon>Peronosporomycetes</taxon>
        <taxon>Pythiales</taxon>
        <taxon>Pythiaceae</taxon>
    </lineage>
</organism>
<name>A0AAV2YST3_9STRA</name>
<proteinExistence type="inferred from homology"/>
<dbReference type="GO" id="GO:0016491">
    <property type="term" value="F:oxidoreductase activity"/>
    <property type="evidence" value="ECO:0007669"/>
    <property type="project" value="UniProtKB-KW"/>
</dbReference>
<dbReference type="PANTHER" id="PTHR47990">
    <property type="entry name" value="2-OXOGLUTARATE (2OG) AND FE(II)-DEPENDENT OXYGENASE SUPERFAMILY PROTEIN-RELATED"/>
    <property type="match status" value="1"/>
</dbReference>
<keyword evidence="4" id="KW-1185">Reference proteome</keyword>
<dbReference type="AlphaFoldDB" id="A0AAV2YST3"/>
<sequence length="357" mass="39459">MQRMRVLSRLDVSPQRHYSSAKRSLQLPIVALDDPDATVVAKNLASAFKEFGFCYLTGHGISETLQQRTMQSARAFCGLPNDVKASIPIVQNGQGFTRGYIGIGKESGSDDHVEVKEAFSYGYEWREKTPSSAFQNGLQGHNVWPPAKHWAPAHRAAMNEFFGGMVDASWSVATALAHSLYGDKNALVRHCAEGDTISIMRLFHYFPYERFGQPVPQGFACIGSSPHTDWGFLTLILQDEVGGLQVLHRDEWIDVPYIPGTLVANAGDYLSLVTNGECVSPVHRVIADERERYSMVFFYYPAFDASIPSVFKERLGIGAHRGTATNKFNNLLDGTVADANAGFGEYIQAKWAGVQRS</sequence>
<comment type="similarity">
    <text evidence="1">Belongs to the iron/ascorbate-dependent oxidoreductase family.</text>
</comment>
<dbReference type="InterPro" id="IPR050231">
    <property type="entry name" value="Iron_ascorbate_oxido_reductase"/>
</dbReference>
<dbReference type="GO" id="GO:0046872">
    <property type="term" value="F:metal ion binding"/>
    <property type="evidence" value="ECO:0007669"/>
    <property type="project" value="UniProtKB-KW"/>
</dbReference>
<comment type="caution">
    <text evidence="3">The sequence shown here is derived from an EMBL/GenBank/DDBJ whole genome shotgun (WGS) entry which is preliminary data.</text>
</comment>
<dbReference type="Pfam" id="PF14226">
    <property type="entry name" value="DIOX_N"/>
    <property type="match status" value="1"/>
</dbReference>
<keyword evidence="1" id="KW-0560">Oxidoreductase</keyword>
<dbReference type="Gene3D" id="2.60.120.330">
    <property type="entry name" value="B-lactam Antibiotic, Isopenicillin N Synthase, Chain"/>
    <property type="match status" value="1"/>
</dbReference>
<evidence type="ECO:0000313" key="3">
    <source>
        <dbReference type="EMBL" id="DAZ96429.1"/>
    </source>
</evidence>
<dbReference type="Pfam" id="PF03171">
    <property type="entry name" value="2OG-FeII_Oxy"/>
    <property type="match status" value="1"/>
</dbReference>
<reference evidence="3" key="1">
    <citation type="submission" date="2022-11" db="EMBL/GenBank/DDBJ databases">
        <authorList>
            <person name="Morgan W.R."/>
            <person name="Tartar A."/>
        </authorList>
    </citation>
    <scope>NUCLEOTIDE SEQUENCE</scope>
    <source>
        <strain evidence="3">ARSEF 373</strain>
    </source>
</reference>
<keyword evidence="1" id="KW-0479">Metal-binding</keyword>
<gene>
    <name evidence="3" type="ORF">N0F65_006475</name>
</gene>
<protein>
    <recommendedName>
        <fullName evidence="2">Fe2OG dioxygenase domain-containing protein</fullName>
    </recommendedName>
</protein>
<accession>A0AAV2YST3</accession>
<reference evidence="3" key="2">
    <citation type="journal article" date="2023" name="Microbiol Resour">
        <title>Decontamination and Annotation of the Draft Genome Sequence of the Oomycete Lagenidium giganteum ARSEF 373.</title>
        <authorList>
            <person name="Morgan W.R."/>
            <person name="Tartar A."/>
        </authorList>
    </citation>
    <scope>NUCLEOTIDE SEQUENCE</scope>
    <source>
        <strain evidence="3">ARSEF 373</strain>
    </source>
</reference>
<evidence type="ECO:0000313" key="4">
    <source>
        <dbReference type="Proteomes" id="UP001146120"/>
    </source>
</evidence>
<dbReference type="SUPFAM" id="SSF51197">
    <property type="entry name" value="Clavaminate synthase-like"/>
    <property type="match status" value="1"/>
</dbReference>
<dbReference type="InterPro" id="IPR044861">
    <property type="entry name" value="IPNS-like_FE2OG_OXY"/>
</dbReference>
<dbReference type="PROSITE" id="PS51471">
    <property type="entry name" value="FE2OG_OXY"/>
    <property type="match status" value="1"/>
</dbReference>
<dbReference type="InterPro" id="IPR005123">
    <property type="entry name" value="Oxoglu/Fe-dep_dioxygenase_dom"/>
</dbReference>